<reference evidence="1 2" key="1">
    <citation type="submission" date="2020-10" db="EMBL/GenBank/DDBJ databases">
        <title>Plant Genome Project.</title>
        <authorList>
            <person name="Zhang R.-G."/>
        </authorList>
    </citation>
    <scope>NUCLEOTIDE SEQUENCE [LARGE SCALE GENOMIC DNA]</scope>
    <source>
        <strain evidence="1">FAFU-HL-1</strain>
        <tissue evidence="1">Leaf</tissue>
    </source>
</reference>
<dbReference type="EMBL" id="JADGMS010000016">
    <property type="protein sequence ID" value="KAF9666219.1"/>
    <property type="molecule type" value="Genomic_DNA"/>
</dbReference>
<dbReference type="Proteomes" id="UP000657918">
    <property type="component" value="Chromosome 16"/>
</dbReference>
<evidence type="ECO:0000313" key="1">
    <source>
        <dbReference type="EMBL" id="KAF9666219.1"/>
    </source>
</evidence>
<name>A0A835JCT4_9ROSI</name>
<proteinExistence type="predicted"/>
<gene>
    <name evidence="1" type="ORF">SADUNF_Sadunf16G0206800</name>
</gene>
<dbReference type="OrthoDB" id="1733150at2759"/>
<evidence type="ECO:0000313" key="2">
    <source>
        <dbReference type="Proteomes" id="UP000657918"/>
    </source>
</evidence>
<comment type="caution">
    <text evidence="1">The sequence shown here is derived from an EMBL/GenBank/DDBJ whole genome shotgun (WGS) entry which is preliminary data.</text>
</comment>
<organism evidence="1 2">
    <name type="scientific">Salix dunnii</name>
    <dbReference type="NCBI Taxonomy" id="1413687"/>
    <lineage>
        <taxon>Eukaryota</taxon>
        <taxon>Viridiplantae</taxon>
        <taxon>Streptophyta</taxon>
        <taxon>Embryophyta</taxon>
        <taxon>Tracheophyta</taxon>
        <taxon>Spermatophyta</taxon>
        <taxon>Magnoliopsida</taxon>
        <taxon>eudicotyledons</taxon>
        <taxon>Gunneridae</taxon>
        <taxon>Pentapetalae</taxon>
        <taxon>rosids</taxon>
        <taxon>fabids</taxon>
        <taxon>Malpighiales</taxon>
        <taxon>Salicaceae</taxon>
        <taxon>Saliceae</taxon>
        <taxon>Salix</taxon>
    </lineage>
</organism>
<dbReference type="AlphaFoldDB" id="A0A835JCT4"/>
<keyword evidence="2" id="KW-1185">Reference proteome</keyword>
<sequence length="97" mass="10420">MAIPLVYMFPNSTTLVLAGSWNNSPGDKRMNKATATTTGPQSALILFSLFRFLSTLMEVAFLSLTSNNCSLIGFFLPALDINGGGAFIKQIIKETNG</sequence>
<protein>
    <submittedName>
        <fullName evidence="1">Uncharacterized protein</fullName>
    </submittedName>
</protein>
<accession>A0A835JCT4</accession>